<accession>A0A343C297</accession>
<keyword evidence="9" id="KW-0249">Electron transport</keyword>
<keyword evidence="10 16" id="KW-1133">Transmembrane helix</keyword>
<dbReference type="GO" id="GO:0031966">
    <property type="term" value="C:mitochondrial membrane"/>
    <property type="evidence" value="ECO:0007669"/>
    <property type="project" value="UniProtKB-SubCell"/>
</dbReference>
<evidence type="ECO:0000256" key="3">
    <source>
        <dbReference type="ARBA" id="ARBA00012944"/>
    </source>
</evidence>
<dbReference type="EMBL" id="KX087247">
    <property type="protein sequence ID" value="ARH54140.1"/>
    <property type="molecule type" value="Genomic_DNA"/>
</dbReference>
<dbReference type="AlphaFoldDB" id="A0A343C297"/>
<evidence type="ECO:0000256" key="14">
    <source>
        <dbReference type="ARBA" id="ARBA00031019"/>
    </source>
</evidence>
<keyword evidence="13 16" id="KW-0472">Membrane</keyword>
<evidence type="ECO:0000256" key="4">
    <source>
        <dbReference type="ARBA" id="ARBA00021095"/>
    </source>
</evidence>
<evidence type="ECO:0000256" key="11">
    <source>
        <dbReference type="ARBA" id="ARBA00023027"/>
    </source>
</evidence>
<comment type="catalytic activity">
    <reaction evidence="15">
        <text>a ubiquinone + NADH + 5 H(+)(in) = a ubiquinol + NAD(+) + 4 H(+)(out)</text>
        <dbReference type="Rhea" id="RHEA:29091"/>
        <dbReference type="Rhea" id="RHEA-COMP:9565"/>
        <dbReference type="Rhea" id="RHEA-COMP:9566"/>
        <dbReference type="ChEBI" id="CHEBI:15378"/>
        <dbReference type="ChEBI" id="CHEBI:16389"/>
        <dbReference type="ChEBI" id="CHEBI:17976"/>
        <dbReference type="ChEBI" id="CHEBI:57540"/>
        <dbReference type="ChEBI" id="CHEBI:57945"/>
        <dbReference type="EC" id="7.1.1.2"/>
    </reaction>
</comment>
<feature type="transmembrane region" description="Helical" evidence="16">
    <location>
        <begin position="49"/>
        <end position="70"/>
    </location>
</feature>
<dbReference type="PANTHER" id="PTHR11435">
    <property type="entry name" value="NADH UBIQUINONE OXIDOREDUCTASE SUBUNIT ND6"/>
    <property type="match status" value="1"/>
</dbReference>
<evidence type="ECO:0000256" key="15">
    <source>
        <dbReference type="ARBA" id="ARBA00049551"/>
    </source>
</evidence>
<sequence>MMIFLLIFNSMFSVMFMFMSHPLSLGCVLLIQTVLICLFSSIFYFNYWFSYIIFLSMIGGMLVMFIYMTSLASNEKFLMPKFTFMFSTLMFVILSMNLIFTDNFYSFLISSLLSNKSQSMNFINLTLNKYFNYPYMQMMIFLMFYLLITLIAVVKIIGNKLNTLRQK</sequence>
<evidence type="ECO:0000256" key="5">
    <source>
        <dbReference type="ARBA" id="ARBA00022448"/>
    </source>
</evidence>
<keyword evidence="7 16" id="KW-0812">Transmembrane</keyword>
<evidence type="ECO:0000256" key="13">
    <source>
        <dbReference type="ARBA" id="ARBA00023136"/>
    </source>
</evidence>
<protein>
    <recommendedName>
        <fullName evidence="4">NADH-ubiquinone oxidoreductase chain 6</fullName>
        <ecNumber evidence="3">7.1.1.2</ecNumber>
    </recommendedName>
    <alternativeName>
        <fullName evidence="14">NADH dehydrogenase subunit 6</fullName>
    </alternativeName>
</protein>
<evidence type="ECO:0000256" key="12">
    <source>
        <dbReference type="ARBA" id="ARBA00023128"/>
    </source>
</evidence>
<evidence type="ECO:0000256" key="7">
    <source>
        <dbReference type="ARBA" id="ARBA00022692"/>
    </source>
</evidence>
<evidence type="ECO:0000256" key="6">
    <source>
        <dbReference type="ARBA" id="ARBA00022660"/>
    </source>
</evidence>
<reference evidence="17" key="1">
    <citation type="submission" date="2016-04" db="EMBL/GenBank/DDBJ databases">
        <title>Mitochondria of beetle species.</title>
        <authorList>
            <person name="Hunter A."/>
            <person name="Moriniere J."/>
            <person name="Tang P."/>
            <person name="Linard B."/>
            <person name="Crampton-Platt A."/>
            <person name="Vogler A.P."/>
        </authorList>
    </citation>
    <scope>NUCLEOTIDE SEQUENCE</scope>
</reference>
<keyword evidence="12 17" id="KW-0496">Mitochondrion</keyword>
<feature type="transmembrane region" description="Helical" evidence="16">
    <location>
        <begin position="82"/>
        <end position="100"/>
    </location>
</feature>
<evidence type="ECO:0000256" key="1">
    <source>
        <dbReference type="ARBA" id="ARBA00004225"/>
    </source>
</evidence>
<gene>
    <name evidence="17" type="primary">nad6</name>
</gene>
<evidence type="ECO:0000256" key="10">
    <source>
        <dbReference type="ARBA" id="ARBA00022989"/>
    </source>
</evidence>
<keyword evidence="8" id="KW-1278">Translocase</keyword>
<dbReference type="GO" id="GO:0008137">
    <property type="term" value="F:NADH dehydrogenase (ubiquinone) activity"/>
    <property type="evidence" value="ECO:0007669"/>
    <property type="project" value="UniProtKB-EC"/>
</dbReference>
<dbReference type="EC" id="7.1.1.2" evidence="3"/>
<keyword evidence="11" id="KW-0520">NAD</keyword>
<evidence type="ECO:0000256" key="16">
    <source>
        <dbReference type="SAM" id="Phobius"/>
    </source>
</evidence>
<feature type="transmembrane region" description="Helical" evidence="16">
    <location>
        <begin position="135"/>
        <end position="157"/>
    </location>
</feature>
<dbReference type="PANTHER" id="PTHR11435:SF1">
    <property type="entry name" value="NADH-UBIQUINONE OXIDOREDUCTASE CHAIN 6"/>
    <property type="match status" value="1"/>
</dbReference>
<evidence type="ECO:0000256" key="8">
    <source>
        <dbReference type="ARBA" id="ARBA00022967"/>
    </source>
</evidence>
<keyword evidence="5" id="KW-0813">Transport</keyword>
<evidence type="ECO:0000256" key="2">
    <source>
        <dbReference type="ARBA" id="ARBA00005698"/>
    </source>
</evidence>
<dbReference type="InterPro" id="IPR050269">
    <property type="entry name" value="ComplexI_Subunit6"/>
</dbReference>
<comment type="subcellular location">
    <subcellularLocation>
        <location evidence="1">Mitochondrion membrane</location>
        <topology evidence="1">Multi-pass membrane protein</topology>
    </subcellularLocation>
</comment>
<evidence type="ECO:0000313" key="17">
    <source>
        <dbReference type="EMBL" id="ARH54140.1"/>
    </source>
</evidence>
<organism evidence="17">
    <name type="scientific">Bradybatus kellneri</name>
    <dbReference type="NCBI Taxonomy" id="201845"/>
    <lineage>
        <taxon>Eukaryota</taxon>
        <taxon>Metazoa</taxon>
        <taxon>Ecdysozoa</taxon>
        <taxon>Arthropoda</taxon>
        <taxon>Hexapoda</taxon>
        <taxon>Insecta</taxon>
        <taxon>Pterygota</taxon>
        <taxon>Neoptera</taxon>
        <taxon>Endopterygota</taxon>
        <taxon>Coleoptera</taxon>
        <taxon>Polyphaga</taxon>
        <taxon>Cucujiformia</taxon>
        <taxon>Curculionidae</taxon>
        <taxon>Curculioninae</taxon>
        <taxon>Anthonomini</taxon>
        <taxon>Bradybatus</taxon>
    </lineage>
</organism>
<keyword evidence="6" id="KW-0679">Respiratory chain</keyword>
<name>A0A343C297_9CUCU</name>
<proteinExistence type="inferred from homology"/>
<geneLocation type="mitochondrion" evidence="17"/>
<evidence type="ECO:0000256" key="9">
    <source>
        <dbReference type="ARBA" id="ARBA00022982"/>
    </source>
</evidence>
<comment type="similarity">
    <text evidence="2">Belongs to the complex I subunit 6 family.</text>
</comment>